<dbReference type="PANTHER" id="PTHR13947">
    <property type="entry name" value="GNAT FAMILY N-ACETYLTRANSFERASE"/>
    <property type="match status" value="1"/>
</dbReference>
<reference evidence="3 4" key="1">
    <citation type="submission" date="2018-06" db="EMBL/GenBank/DDBJ databases">
        <title>Genomic Encyclopedia of Type Strains, Phase III (KMG-III): the genomes of soil and plant-associated and newly described type strains.</title>
        <authorList>
            <person name="Whitman W."/>
        </authorList>
    </citation>
    <scope>NUCLEOTIDE SEQUENCE [LARGE SCALE GENOMIC DNA]</scope>
    <source>
        <strain evidence="3 4">CGMCC 4.7090</strain>
    </source>
</reference>
<proteinExistence type="predicted"/>
<sequence>MVTVRRADQAGDLGWMVMAHGEVYQREFGWNTSFEALVAQIVAGFADPAAKRDPAREAAWIAEADGVRAGCVMLVATADPGVARLRVLLVTEAARGHGLGGTLVRECLSFARAAGYHQVTLWTVDECVSARRIYEAEGFTLRSEEPHPGFAYPVTGQTWTTSLSGALRDTRC</sequence>
<accession>A0A327Z125</accession>
<dbReference type="SUPFAM" id="SSF55729">
    <property type="entry name" value="Acyl-CoA N-acyltransferases (Nat)"/>
    <property type="match status" value="1"/>
</dbReference>
<organism evidence="3 4">
    <name type="scientific">Actinoplanes lutulentus</name>
    <dbReference type="NCBI Taxonomy" id="1287878"/>
    <lineage>
        <taxon>Bacteria</taxon>
        <taxon>Bacillati</taxon>
        <taxon>Actinomycetota</taxon>
        <taxon>Actinomycetes</taxon>
        <taxon>Micromonosporales</taxon>
        <taxon>Micromonosporaceae</taxon>
        <taxon>Actinoplanes</taxon>
    </lineage>
</organism>
<dbReference type="PANTHER" id="PTHR13947:SF37">
    <property type="entry name" value="LD18367P"/>
    <property type="match status" value="1"/>
</dbReference>
<keyword evidence="4" id="KW-1185">Reference proteome</keyword>
<dbReference type="InterPro" id="IPR016181">
    <property type="entry name" value="Acyl_CoA_acyltransferase"/>
</dbReference>
<name>A0A327Z125_9ACTN</name>
<dbReference type="AlphaFoldDB" id="A0A327Z125"/>
<evidence type="ECO:0000259" key="2">
    <source>
        <dbReference type="PROSITE" id="PS51186"/>
    </source>
</evidence>
<keyword evidence="1 3" id="KW-0808">Transferase</keyword>
<dbReference type="PROSITE" id="PS51186">
    <property type="entry name" value="GNAT"/>
    <property type="match status" value="1"/>
</dbReference>
<dbReference type="InterPro" id="IPR050769">
    <property type="entry name" value="NAT_camello-type"/>
</dbReference>
<dbReference type="CDD" id="cd04301">
    <property type="entry name" value="NAT_SF"/>
    <property type="match status" value="1"/>
</dbReference>
<evidence type="ECO:0000313" key="3">
    <source>
        <dbReference type="EMBL" id="RAK25716.1"/>
    </source>
</evidence>
<dbReference type="Pfam" id="PF00583">
    <property type="entry name" value="Acetyltransf_1"/>
    <property type="match status" value="1"/>
</dbReference>
<evidence type="ECO:0000313" key="4">
    <source>
        <dbReference type="Proteomes" id="UP000249341"/>
    </source>
</evidence>
<dbReference type="GO" id="GO:0008080">
    <property type="term" value="F:N-acetyltransferase activity"/>
    <property type="evidence" value="ECO:0007669"/>
    <property type="project" value="InterPro"/>
</dbReference>
<feature type="domain" description="N-acetyltransferase" evidence="2">
    <location>
        <begin position="2"/>
        <end position="155"/>
    </location>
</feature>
<comment type="caution">
    <text evidence="3">The sequence shown here is derived from an EMBL/GenBank/DDBJ whole genome shotgun (WGS) entry which is preliminary data.</text>
</comment>
<dbReference type="Gene3D" id="3.40.630.30">
    <property type="match status" value="1"/>
</dbReference>
<protein>
    <submittedName>
        <fullName evidence="3">Acetyltransferase (GNAT) family protein</fullName>
    </submittedName>
</protein>
<dbReference type="Proteomes" id="UP000249341">
    <property type="component" value="Unassembled WGS sequence"/>
</dbReference>
<dbReference type="OrthoDB" id="273614at2"/>
<gene>
    <name evidence="3" type="ORF">B0I29_13167</name>
</gene>
<dbReference type="EMBL" id="QLMJ01000031">
    <property type="protein sequence ID" value="RAK25716.1"/>
    <property type="molecule type" value="Genomic_DNA"/>
</dbReference>
<dbReference type="InterPro" id="IPR000182">
    <property type="entry name" value="GNAT_dom"/>
</dbReference>
<evidence type="ECO:0000256" key="1">
    <source>
        <dbReference type="ARBA" id="ARBA00022679"/>
    </source>
</evidence>